<dbReference type="EMBL" id="CP053452">
    <property type="protein sequence ID" value="QJW98672.1"/>
    <property type="molecule type" value="Genomic_DNA"/>
</dbReference>
<accession>A0A6M5Z0E3</accession>
<dbReference type="Proteomes" id="UP000503447">
    <property type="component" value="Chromosome"/>
</dbReference>
<gene>
    <name evidence="1" type="ORF">FTUN_6267</name>
</gene>
<sequence length="84" mass="9200">MLVPILLGILQSCKQTFLSDELTGQGFAKFVQDIFCPARNSDLGGPFLANGTKQPLQFGESSFFIQQLENRLATGHISTNAPKR</sequence>
<dbReference type="AlphaFoldDB" id="A0A6M5Z0E3"/>
<proteinExistence type="predicted"/>
<evidence type="ECO:0000313" key="1">
    <source>
        <dbReference type="EMBL" id="QJW98672.1"/>
    </source>
</evidence>
<name>A0A6M5Z0E3_9BACT</name>
<reference evidence="2" key="1">
    <citation type="submission" date="2020-05" db="EMBL/GenBank/DDBJ databases">
        <title>Frigoriglobus tundricola gen. nov., sp. nov., a psychrotolerant cellulolytic planctomycete of the family Gemmataceae with two divergent copies of 16S rRNA gene.</title>
        <authorList>
            <person name="Kulichevskaya I.S."/>
            <person name="Ivanova A.A."/>
            <person name="Naumoff D.G."/>
            <person name="Beletsky A.V."/>
            <person name="Rijpstra W.I.C."/>
            <person name="Sinninghe Damste J.S."/>
            <person name="Mardanov A.V."/>
            <person name="Ravin N.V."/>
            <person name="Dedysh S.N."/>
        </authorList>
    </citation>
    <scope>NUCLEOTIDE SEQUENCE [LARGE SCALE GENOMIC DNA]</scope>
    <source>
        <strain evidence="2">PL17</strain>
    </source>
</reference>
<dbReference type="KEGG" id="ftj:FTUN_6267"/>
<keyword evidence="2" id="KW-1185">Reference proteome</keyword>
<evidence type="ECO:0000313" key="2">
    <source>
        <dbReference type="Proteomes" id="UP000503447"/>
    </source>
</evidence>
<organism evidence="1 2">
    <name type="scientific">Frigoriglobus tundricola</name>
    <dbReference type="NCBI Taxonomy" id="2774151"/>
    <lineage>
        <taxon>Bacteria</taxon>
        <taxon>Pseudomonadati</taxon>
        <taxon>Planctomycetota</taxon>
        <taxon>Planctomycetia</taxon>
        <taxon>Gemmatales</taxon>
        <taxon>Gemmataceae</taxon>
        <taxon>Frigoriglobus</taxon>
    </lineage>
</organism>
<protein>
    <submittedName>
        <fullName evidence="1">Uncharacterized protein</fullName>
    </submittedName>
</protein>